<comment type="catalytic activity">
    <reaction evidence="8">
        <text>adenosine + phosphate = alpha-D-ribose 1-phosphate + adenine</text>
        <dbReference type="Rhea" id="RHEA:27642"/>
        <dbReference type="ChEBI" id="CHEBI:16335"/>
        <dbReference type="ChEBI" id="CHEBI:16708"/>
        <dbReference type="ChEBI" id="CHEBI:43474"/>
        <dbReference type="ChEBI" id="CHEBI:57720"/>
        <dbReference type="EC" id="2.4.2.1"/>
    </reaction>
    <physiologicalReaction direction="left-to-right" evidence="8">
        <dbReference type="Rhea" id="RHEA:27643"/>
    </physiologicalReaction>
</comment>
<dbReference type="Gene3D" id="3.60.140.10">
    <property type="entry name" value="CNF1/YfiH-like putative cysteine hydrolases"/>
    <property type="match status" value="1"/>
</dbReference>
<keyword evidence="6" id="KW-0862">Zinc</keyword>
<evidence type="ECO:0000256" key="7">
    <source>
        <dbReference type="ARBA" id="ARBA00047989"/>
    </source>
</evidence>
<dbReference type="KEGG" id="talb:FTW19_08625"/>
<dbReference type="GO" id="GO:0005507">
    <property type="term" value="F:copper ion binding"/>
    <property type="evidence" value="ECO:0007669"/>
    <property type="project" value="TreeGrafter"/>
</dbReference>
<dbReference type="RefSeq" id="WP_147647240.1">
    <property type="nucleotide sequence ID" value="NZ_CP042806.1"/>
</dbReference>
<protein>
    <recommendedName>
        <fullName evidence="10">Purine nucleoside phosphorylase</fullName>
    </recommendedName>
</protein>
<evidence type="ECO:0000256" key="1">
    <source>
        <dbReference type="ARBA" id="ARBA00000553"/>
    </source>
</evidence>
<dbReference type="GO" id="GO:0017061">
    <property type="term" value="F:S-methyl-5-thioadenosine phosphorylase activity"/>
    <property type="evidence" value="ECO:0007669"/>
    <property type="project" value="UniProtKB-EC"/>
</dbReference>
<name>A0A5B9EBI7_9BACT</name>
<dbReference type="OrthoDB" id="4279at2"/>
<evidence type="ECO:0000256" key="3">
    <source>
        <dbReference type="ARBA" id="ARBA00022679"/>
    </source>
</evidence>
<reference evidence="11 12" key="1">
    <citation type="submission" date="2019-08" db="EMBL/GenBank/DDBJ databases">
        <title>Complete genome sequence of Terriglobus albidus strain ORNL.</title>
        <authorList>
            <person name="Podar M."/>
        </authorList>
    </citation>
    <scope>NUCLEOTIDE SEQUENCE [LARGE SCALE GENOMIC DNA]</scope>
    <source>
        <strain evidence="11 12">ORNL</strain>
    </source>
</reference>
<evidence type="ECO:0000313" key="12">
    <source>
        <dbReference type="Proteomes" id="UP000321820"/>
    </source>
</evidence>
<sequence>MSILQAWDFDWLWHGFSTRLGGVSNVYGRSGDLNLGWTNEDTDASVVENRRSFAFTVTQEPGVLPVLTRQTHGVAINRVDAGMTPLETPEGRAVLEGDGLITNEPGVLIGVQTADCIPVILVDPVHRAAGVFHAGWRGTVAGIVEAGVQRMHTEFGSQPAEMLAAIGPGIGPCCFEVGDEVRDTFRDRWPYAEQLFCGRNVDLWQANQRQLLDSGFNAENVTVLGECTAHQTDRFFSHRAEKGVTGRMISAAGIRRS</sequence>
<evidence type="ECO:0000256" key="6">
    <source>
        <dbReference type="ARBA" id="ARBA00022833"/>
    </source>
</evidence>
<dbReference type="InterPro" id="IPR038371">
    <property type="entry name" value="Cu_polyphenol_OxRdtase_sf"/>
</dbReference>
<dbReference type="NCBIfam" id="TIGR00726">
    <property type="entry name" value="peptidoglycan editing factor PgeF"/>
    <property type="match status" value="1"/>
</dbReference>
<evidence type="ECO:0000256" key="9">
    <source>
        <dbReference type="ARBA" id="ARBA00049893"/>
    </source>
</evidence>
<dbReference type="InterPro" id="IPR003730">
    <property type="entry name" value="Cu_polyphenol_OxRdtase"/>
</dbReference>
<comment type="catalytic activity">
    <reaction evidence="9">
        <text>S-methyl-5'-thioadenosine + phosphate = 5-(methylsulfanyl)-alpha-D-ribose 1-phosphate + adenine</text>
        <dbReference type="Rhea" id="RHEA:11852"/>
        <dbReference type="ChEBI" id="CHEBI:16708"/>
        <dbReference type="ChEBI" id="CHEBI:17509"/>
        <dbReference type="ChEBI" id="CHEBI:43474"/>
        <dbReference type="ChEBI" id="CHEBI:58533"/>
        <dbReference type="EC" id="2.4.2.28"/>
    </reaction>
    <physiologicalReaction direction="left-to-right" evidence="9">
        <dbReference type="Rhea" id="RHEA:11853"/>
    </physiologicalReaction>
</comment>
<dbReference type="SUPFAM" id="SSF64438">
    <property type="entry name" value="CNF1/YfiH-like putative cysteine hydrolases"/>
    <property type="match status" value="1"/>
</dbReference>
<dbReference type="InterPro" id="IPR011324">
    <property type="entry name" value="Cytotoxic_necrot_fac-like_cat"/>
</dbReference>
<evidence type="ECO:0000256" key="2">
    <source>
        <dbReference type="ARBA" id="ARBA00007353"/>
    </source>
</evidence>
<keyword evidence="5" id="KW-0378">Hydrolase</keyword>
<evidence type="ECO:0000313" key="11">
    <source>
        <dbReference type="EMBL" id="QEE28050.1"/>
    </source>
</evidence>
<evidence type="ECO:0000256" key="5">
    <source>
        <dbReference type="ARBA" id="ARBA00022801"/>
    </source>
</evidence>
<dbReference type="Proteomes" id="UP000321820">
    <property type="component" value="Chromosome"/>
</dbReference>
<evidence type="ECO:0000256" key="10">
    <source>
        <dbReference type="RuleBase" id="RU361274"/>
    </source>
</evidence>
<dbReference type="PANTHER" id="PTHR30616">
    <property type="entry name" value="UNCHARACTERIZED PROTEIN YFIH"/>
    <property type="match status" value="1"/>
</dbReference>
<dbReference type="EMBL" id="CP042806">
    <property type="protein sequence ID" value="QEE28050.1"/>
    <property type="molecule type" value="Genomic_DNA"/>
</dbReference>
<dbReference type="PANTHER" id="PTHR30616:SF2">
    <property type="entry name" value="PURINE NUCLEOSIDE PHOSPHORYLASE LACC1"/>
    <property type="match status" value="1"/>
</dbReference>
<organism evidence="11 12">
    <name type="scientific">Terriglobus albidus</name>
    <dbReference type="NCBI Taxonomy" id="1592106"/>
    <lineage>
        <taxon>Bacteria</taxon>
        <taxon>Pseudomonadati</taxon>
        <taxon>Acidobacteriota</taxon>
        <taxon>Terriglobia</taxon>
        <taxon>Terriglobales</taxon>
        <taxon>Acidobacteriaceae</taxon>
        <taxon>Terriglobus</taxon>
    </lineage>
</organism>
<keyword evidence="3" id="KW-0808">Transferase</keyword>
<dbReference type="AlphaFoldDB" id="A0A5B9EBI7"/>
<comment type="catalytic activity">
    <reaction evidence="1">
        <text>inosine + phosphate = alpha-D-ribose 1-phosphate + hypoxanthine</text>
        <dbReference type="Rhea" id="RHEA:27646"/>
        <dbReference type="ChEBI" id="CHEBI:17368"/>
        <dbReference type="ChEBI" id="CHEBI:17596"/>
        <dbReference type="ChEBI" id="CHEBI:43474"/>
        <dbReference type="ChEBI" id="CHEBI:57720"/>
        <dbReference type="EC" id="2.4.2.1"/>
    </reaction>
    <physiologicalReaction direction="left-to-right" evidence="1">
        <dbReference type="Rhea" id="RHEA:27647"/>
    </physiologicalReaction>
</comment>
<comment type="catalytic activity">
    <reaction evidence="7">
        <text>adenosine + H2O + H(+) = inosine + NH4(+)</text>
        <dbReference type="Rhea" id="RHEA:24408"/>
        <dbReference type="ChEBI" id="CHEBI:15377"/>
        <dbReference type="ChEBI" id="CHEBI:15378"/>
        <dbReference type="ChEBI" id="CHEBI:16335"/>
        <dbReference type="ChEBI" id="CHEBI:17596"/>
        <dbReference type="ChEBI" id="CHEBI:28938"/>
        <dbReference type="EC" id="3.5.4.4"/>
    </reaction>
    <physiologicalReaction direction="left-to-right" evidence="7">
        <dbReference type="Rhea" id="RHEA:24409"/>
    </physiologicalReaction>
</comment>
<keyword evidence="12" id="KW-1185">Reference proteome</keyword>
<dbReference type="CDD" id="cd16833">
    <property type="entry name" value="YfiH"/>
    <property type="match status" value="1"/>
</dbReference>
<comment type="similarity">
    <text evidence="2 10">Belongs to the purine nucleoside phosphorylase YfiH/LACC1 family.</text>
</comment>
<evidence type="ECO:0000256" key="8">
    <source>
        <dbReference type="ARBA" id="ARBA00048968"/>
    </source>
</evidence>
<proteinExistence type="inferred from homology"/>
<keyword evidence="4" id="KW-0479">Metal-binding</keyword>
<dbReference type="Pfam" id="PF02578">
    <property type="entry name" value="Cu-oxidase_4"/>
    <property type="match status" value="1"/>
</dbReference>
<evidence type="ECO:0000256" key="4">
    <source>
        <dbReference type="ARBA" id="ARBA00022723"/>
    </source>
</evidence>
<dbReference type="GO" id="GO:0016787">
    <property type="term" value="F:hydrolase activity"/>
    <property type="evidence" value="ECO:0007669"/>
    <property type="project" value="UniProtKB-KW"/>
</dbReference>
<gene>
    <name evidence="11" type="primary">pgeF</name>
    <name evidence="11" type="ORF">FTW19_08625</name>
</gene>
<accession>A0A5B9EBI7</accession>